<comment type="caution">
    <text evidence="1">The sequence shown here is derived from an EMBL/GenBank/DDBJ whole genome shotgun (WGS) entry which is preliminary data.</text>
</comment>
<dbReference type="Proteomes" id="UP000237105">
    <property type="component" value="Unassembled WGS sequence"/>
</dbReference>
<sequence>MSLKYEKYYKRDHRIFILSKSNPRVASSSLTHKREKKPHCLDKNPTTNFQNITESISKQYQLFEHCLTTQARSQLIKISKVLSLVFLKRILSLFKTRGQVPENFFWHLLLDH</sequence>
<keyword evidence="2" id="KW-1185">Reference proteome</keyword>
<protein>
    <submittedName>
        <fullName evidence="1">Uncharacterized protein</fullName>
    </submittedName>
</protein>
<evidence type="ECO:0000313" key="2">
    <source>
        <dbReference type="Proteomes" id="UP000237105"/>
    </source>
</evidence>
<reference evidence="2" key="1">
    <citation type="submission" date="2016-06" db="EMBL/GenBank/DDBJ databases">
        <title>Parallel loss of symbiosis genes in relatives of nitrogen-fixing non-legume Parasponia.</title>
        <authorList>
            <person name="Van Velzen R."/>
            <person name="Holmer R."/>
            <person name="Bu F."/>
            <person name="Rutten L."/>
            <person name="Van Zeijl A."/>
            <person name="Liu W."/>
            <person name="Santuari L."/>
            <person name="Cao Q."/>
            <person name="Sharma T."/>
            <person name="Shen D."/>
            <person name="Roswanjaya Y."/>
            <person name="Wardhani T."/>
            <person name="Kalhor M.S."/>
            <person name="Jansen J."/>
            <person name="Van den Hoogen J."/>
            <person name="Gungor B."/>
            <person name="Hartog M."/>
            <person name="Hontelez J."/>
            <person name="Verver J."/>
            <person name="Yang W.-C."/>
            <person name="Schijlen E."/>
            <person name="Repin R."/>
            <person name="Schilthuizen M."/>
            <person name="Schranz E."/>
            <person name="Heidstra R."/>
            <person name="Miyata K."/>
            <person name="Fedorova E."/>
            <person name="Kohlen W."/>
            <person name="Bisseling T."/>
            <person name="Smit S."/>
            <person name="Geurts R."/>
        </authorList>
    </citation>
    <scope>NUCLEOTIDE SEQUENCE [LARGE SCALE GENOMIC DNA]</scope>
    <source>
        <strain evidence="2">cv. WU1-14</strain>
    </source>
</reference>
<dbReference type="EMBL" id="JXTB01000014">
    <property type="protein sequence ID" value="PON77216.1"/>
    <property type="molecule type" value="Genomic_DNA"/>
</dbReference>
<accession>A0A2P5DV87</accession>
<evidence type="ECO:0000313" key="1">
    <source>
        <dbReference type="EMBL" id="PON77216.1"/>
    </source>
</evidence>
<dbReference type="AlphaFoldDB" id="A0A2P5DV87"/>
<gene>
    <name evidence="1" type="ORF">PanWU01x14_028350</name>
</gene>
<organism evidence="1 2">
    <name type="scientific">Parasponia andersonii</name>
    <name type="common">Sponia andersonii</name>
    <dbReference type="NCBI Taxonomy" id="3476"/>
    <lineage>
        <taxon>Eukaryota</taxon>
        <taxon>Viridiplantae</taxon>
        <taxon>Streptophyta</taxon>
        <taxon>Embryophyta</taxon>
        <taxon>Tracheophyta</taxon>
        <taxon>Spermatophyta</taxon>
        <taxon>Magnoliopsida</taxon>
        <taxon>eudicotyledons</taxon>
        <taxon>Gunneridae</taxon>
        <taxon>Pentapetalae</taxon>
        <taxon>rosids</taxon>
        <taxon>fabids</taxon>
        <taxon>Rosales</taxon>
        <taxon>Cannabaceae</taxon>
        <taxon>Parasponia</taxon>
    </lineage>
</organism>
<name>A0A2P5DV87_PARAD</name>
<proteinExistence type="predicted"/>